<keyword evidence="2" id="KW-0547">Nucleotide-binding</keyword>
<dbReference type="PANTHER" id="PTHR43023">
    <property type="entry name" value="PROTEIN TRIGALACTOSYLDIACYLGLYCEROL 3, CHLOROPLASTIC"/>
    <property type="match status" value="1"/>
</dbReference>
<keyword evidence="3 5" id="KW-0067">ATP-binding</keyword>
<name>A0A0D2HLN6_9BACT</name>
<dbReference type="PANTHER" id="PTHR43023:SF6">
    <property type="entry name" value="INTERMEMBRANE PHOSPHOLIPID TRANSPORT SYSTEM ATP-BINDING PROTEIN MLAF"/>
    <property type="match status" value="1"/>
</dbReference>
<dbReference type="Proteomes" id="UP000032233">
    <property type="component" value="Unassembled WGS sequence"/>
</dbReference>
<dbReference type="GO" id="GO:0016887">
    <property type="term" value="F:ATP hydrolysis activity"/>
    <property type="evidence" value="ECO:0007669"/>
    <property type="project" value="InterPro"/>
</dbReference>
<gene>
    <name evidence="5" type="ORF">X474_24980</name>
</gene>
<proteinExistence type="predicted"/>
<dbReference type="InterPro" id="IPR003439">
    <property type="entry name" value="ABC_transporter-like_ATP-bd"/>
</dbReference>
<dbReference type="STRING" id="1429043.X474_24980"/>
<dbReference type="SUPFAM" id="SSF52540">
    <property type="entry name" value="P-loop containing nucleoside triphosphate hydrolases"/>
    <property type="match status" value="1"/>
</dbReference>
<evidence type="ECO:0000256" key="2">
    <source>
        <dbReference type="ARBA" id="ARBA00022741"/>
    </source>
</evidence>
<dbReference type="CDD" id="cd03261">
    <property type="entry name" value="ABC_Org_Solvent_Resistant"/>
    <property type="match status" value="1"/>
</dbReference>
<evidence type="ECO:0000259" key="4">
    <source>
        <dbReference type="PROSITE" id="PS50893"/>
    </source>
</evidence>
<dbReference type="Pfam" id="PF00005">
    <property type="entry name" value="ABC_tran"/>
    <property type="match status" value="1"/>
</dbReference>
<organism evidence="5 6">
    <name type="scientific">Dethiosulfatarculus sandiegensis</name>
    <dbReference type="NCBI Taxonomy" id="1429043"/>
    <lineage>
        <taxon>Bacteria</taxon>
        <taxon>Pseudomonadati</taxon>
        <taxon>Thermodesulfobacteriota</taxon>
        <taxon>Desulfarculia</taxon>
        <taxon>Desulfarculales</taxon>
        <taxon>Desulfarculaceae</taxon>
        <taxon>Dethiosulfatarculus</taxon>
    </lineage>
</organism>
<sequence>MIELRDVHKSFGRQKVLTGVNLAIPKGKTTVIIGRSGGGKSVILKHIIGLIKPDEGQVLVDGQDITIMDDRALNQVRRRYGMLFQDAALFDSMTAGENVAFPLREHTRLPSEEIRLVVSEKLALVGLPGVENKMPSQLSGGMRKRVGLARAIALDPEIILFDEPTTGLDPLMTDAINRLINETQQKLGVTAVVISHDIKGAYDTAHNMAMLYDGRIIMSGTPEEVRQSTDPVVRQFVNGRAEGPIKVV</sequence>
<dbReference type="PROSITE" id="PS50893">
    <property type="entry name" value="ABC_TRANSPORTER_2"/>
    <property type="match status" value="1"/>
</dbReference>
<dbReference type="Gene3D" id="3.40.50.300">
    <property type="entry name" value="P-loop containing nucleotide triphosphate hydrolases"/>
    <property type="match status" value="1"/>
</dbReference>
<dbReference type="InParanoid" id="A0A0D2HLN6"/>
<evidence type="ECO:0000256" key="3">
    <source>
        <dbReference type="ARBA" id="ARBA00022840"/>
    </source>
</evidence>
<accession>A0A0D2HLN6</accession>
<dbReference type="EMBL" id="AZAC01000056">
    <property type="protein sequence ID" value="KIX11488.1"/>
    <property type="molecule type" value="Genomic_DNA"/>
</dbReference>
<dbReference type="PROSITE" id="PS00211">
    <property type="entry name" value="ABC_TRANSPORTER_1"/>
    <property type="match status" value="1"/>
</dbReference>
<protein>
    <submittedName>
        <fullName evidence="5">Organic solvent ABC transporter ATP-binding protein</fullName>
    </submittedName>
</protein>
<dbReference type="PATRIC" id="fig|1429043.3.peg.5285"/>
<dbReference type="InterPro" id="IPR017871">
    <property type="entry name" value="ABC_transporter-like_CS"/>
</dbReference>
<evidence type="ECO:0000256" key="1">
    <source>
        <dbReference type="ARBA" id="ARBA00022448"/>
    </source>
</evidence>
<dbReference type="FunCoup" id="A0A0D2HLN6">
    <property type="interactions" value="339"/>
</dbReference>
<dbReference type="GO" id="GO:0005524">
    <property type="term" value="F:ATP binding"/>
    <property type="evidence" value="ECO:0007669"/>
    <property type="project" value="UniProtKB-KW"/>
</dbReference>
<comment type="caution">
    <text evidence="5">The sequence shown here is derived from an EMBL/GenBank/DDBJ whole genome shotgun (WGS) entry which is preliminary data.</text>
</comment>
<feature type="domain" description="ABC transporter" evidence="4">
    <location>
        <begin position="2"/>
        <end position="238"/>
    </location>
</feature>
<dbReference type="InterPro" id="IPR027417">
    <property type="entry name" value="P-loop_NTPase"/>
</dbReference>
<evidence type="ECO:0000313" key="5">
    <source>
        <dbReference type="EMBL" id="KIX11488.1"/>
    </source>
</evidence>
<dbReference type="InterPro" id="IPR003593">
    <property type="entry name" value="AAA+_ATPase"/>
</dbReference>
<reference evidence="5 6" key="1">
    <citation type="submission" date="2013-11" db="EMBL/GenBank/DDBJ databases">
        <title>Metagenomic analysis of a methanogenic consortium involved in long chain n-alkane degradation.</title>
        <authorList>
            <person name="Davidova I.A."/>
            <person name="Callaghan A.V."/>
            <person name="Wawrik B."/>
            <person name="Pruitt S."/>
            <person name="Marks C."/>
            <person name="Duncan K.E."/>
            <person name="Suflita J.M."/>
        </authorList>
    </citation>
    <scope>NUCLEOTIDE SEQUENCE [LARGE SCALE GENOMIC DNA]</scope>
    <source>
        <strain evidence="5 6">SPR</strain>
    </source>
</reference>
<keyword evidence="6" id="KW-1185">Reference proteome</keyword>
<evidence type="ECO:0000313" key="6">
    <source>
        <dbReference type="Proteomes" id="UP000032233"/>
    </source>
</evidence>
<dbReference type="SMART" id="SM00382">
    <property type="entry name" value="AAA"/>
    <property type="match status" value="1"/>
</dbReference>
<keyword evidence="1" id="KW-0813">Transport</keyword>
<dbReference type="AlphaFoldDB" id="A0A0D2HLN6"/>